<feature type="compositionally biased region" description="Basic and acidic residues" evidence="2">
    <location>
        <begin position="1329"/>
        <end position="1342"/>
    </location>
</feature>
<dbReference type="CDD" id="cd00038">
    <property type="entry name" value="CAP_ED"/>
    <property type="match status" value="1"/>
</dbReference>
<feature type="compositionally biased region" description="Polar residues" evidence="2">
    <location>
        <begin position="1277"/>
        <end position="1286"/>
    </location>
</feature>
<keyword evidence="5" id="KW-1185">Reference proteome</keyword>
<dbReference type="EMBL" id="HG694867">
    <property type="protein sequence ID" value="CDI86137.1"/>
    <property type="molecule type" value="Genomic_DNA"/>
</dbReference>
<evidence type="ECO:0000259" key="3">
    <source>
        <dbReference type="PROSITE" id="PS50042"/>
    </source>
</evidence>
<evidence type="ECO:0000256" key="1">
    <source>
        <dbReference type="SAM" id="Coils"/>
    </source>
</evidence>
<dbReference type="Proteomes" id="UP000018201">
    <property type="component" value="Unassembled WGS sequence"/>
</dbReference>
<dbReference type="VEuPathDB" id="ToxoDB:EPH_0069240"/>
<name>U6H2P7_9EIME</name>
<dbReference type="GO" id="GO:0032982">
    <property type="term" value="C:myosin filament"/>
    <property type="evidence" value="ECO:0007669"/>
    <property type="project" value="TreeGrafter"/>
</dbReference>
<reference evidence="4" key="1">
    <citation type="submission" date="2013-10" db="EMBL/GenBank/DDBJ databases">
        <title>Genomic analysis of the causative agents of coccidiosis in chickens.</title>
        <authorList>
            <person name="Reid A.J."/>
            <person name="Blake D."/>
            <person name="Billington K."/>
            <person name="Browne H."/>
            <person name="Dunn M."/>
            <person name="Hung S."/>
            <person name="Kawahara F."/>
            <person name="Miranda-Saavedra D."/>
            <person name="Mourier T."/>
            <person name="Nagra H."/>
            <person name="Otto T.D."/>
            <person name="Rawlings N."/>
            <person name="Sanchez A."/>
            <person name="Sanders M."/>
            <person name="Subramaniam C."/>
            <person name="Tay Y."/>
            <person name="Dear P."/>
            <person name="Doerig C."/>
            <person name="Gruber A."/>
            <person name="Parkinson J."/>
            <person name="Shirley M."/>
            <person name="Wan K.L."/>
            <person name="Berriman M."/>
            <person name="Tomley F."/>
            <person name="Pain A."/>
        </authorList>
    </citation>
    <scope>NUCLEOTIDE SEQUENCE [LARGE SCALE GENOMIC DNA]</scope>
    <source>
        <strain evidence="4">Houghton</strain>
    </source>
</reference>
<dbReference type="PANTHER" id="PTHR45615:SF40">
    <property type="entry name" value="MYOSIN HEAVY CHAIN, NON-MUSCLE"/>
    <property type="match status" value="1"/>
</dbReference>
<feature type="coiled-coil region" evidence="1">
    <location>
        <begin position="640"/>
        <end position="667"/>
    </location>
</feature>
<evidence type="ECO:0000313" key="4">
    <source>
        <dbReference type="EMBL" id="CDI86137.1"/>
    </source>
</evidence>
<organism evidence="4 5">
    <name type="scientific">Eimeria praecox</name>
    <dbReference type="NCBI Taxonomy" id="51316"/>
    <lineage>
        <taxon>Eukaryota</taxon>
        <taxon>Sar</taxon>
        <taxon>Alveolata</taxon>
        <taxon>Apicomplexa</taxon>
        <taxon>Conoidasida</taxon>
        <taxon>Coccidia</taxon>
        <taxon>Eucoccidiorida</taxon>
        <taxon>Eimeriorina</taxon>
        <taxon>Eimeriidae</taxon>
        <taxon>Eimeria</taxon>
    </lineage>
</organism>
<gene>
    <name evidence="4" type="ORF">EPH_0069240</name>
</gene>
<feature type="compositionally biased region" description="Basic and acidic residues" evidence="2">
    <location>
        <begin position="178"/>
        <end position="187"/>
    </location>
</feature>
<feature type="compositionally biased region" description="Polar residues" evidence="2">
    <location>
        <begin position="1011"/>
        <end position="1034"/>
    </location>
</feature>
<accession>U6H2P7</accession>
<proteinExistence type="predicted"/>
<evidence type="ECO:0000256" key="2">
    <source>
        <dbReference type="SAM" id="MobiDB-lite"/>
    </source>
</evidence>
<keyword evidence="1" id="KW-0175">Coiled coil</keyword>
<feature type="compositionally biased region" description="Basic and acidic residues" evidence="2">
    <location>
        <begin position="1121"/>
        <end position="1143"/>
    </location>
</feature>
<feature type="compositionally biased region" description="Basic and acidic residues" evidence="2">
    <location>
        <begin position="1"/>
        <end position="12"/>
    </location>
</feature>
<dbReference type="GO" id="GO:0000146">
    <property type="term" value="F:microfilament motor activity"/>
    <property type="evidence" value="ECO:0007669"/>
    <property type="project" value="TreeGrafter"/>
</dbReference>
<dbReference type="GO" id="GO:0005737">
    <property type="term" value="C:cytoplasm"/>
    <property type="evidence" value="ECO:0007669"/>
    <property type="project" value="TreeGrafter"/>
</dbReference>
<feature type="region of interest" description="Disordered" evidence="2">
    <location>
        <begin position="1073"/>
        <end position="1095"/>
    </location>
</feature>
<dbReference type="Gene3D" id="2.60.120.10">
    <property type="entry name" value="Jelly Rolls"/>
    <property type="match status" value="1"/>
</dbReference>
<protein>
    <submittedName>
        <fullName evidence="4">Cyclic nucleotide-binding domain-containing protein, putative</fullName>
    </submittedName>
</protein>
<feature type="region of interest" description="Disordered" evidence="2">
    <location>
        <begin position="146"/>
        <end position="246"/>
    </location>
</feature>
<feature type="compositionally biased region" description="Acidic residues" evidence="2">
    <location>
        <begin position="1249"/>
        <end position="1259"/>
    </location>
</feature>
<feature type="compositionally biased region" description="Polar residues" evidence="2">
    <location>
        <begin position="1347"/>
        <end position="1383"/>
    </location>
</feature>
<feature type="compositionally biased region" description="Polar residues" evidence="2">
    <location>
        <begin position="19"/>
        <end position="33"/>
    </location>
</feature>
<dbReference type="SUPFAM" id="SSF51206">
    <property type="entry name" value="cAMP-binding domain-like"/>
    <property type="match status" value="1"/>
</dbReference>
<feature type="region of interest" description="Disordered" evidence="2">
    <location>
        <begin position="1249"/>
        <end position="1479"/>
    </location>
</feature>
<feature type="region of interest" description="Disordered" evidence="2">
    <location>
        <begin position="1118"/>
        <end position="1232"/>
    </location>
</feature>
<feature type="region of interest" description="Disordered" evidence="2">
    <location>
        <begin position="930"/>
        <end position="1035"/>
    </location>
</feature>
<feature type="compositionally biased region" description="Basic and acidic residues" evidence="2">
    <location>
        <begin position="146"/>
        <end position="161"/>
    </location>
</feature>
<feature type="compositionally biased region" description="Low complexity" evidence="2">
    <location>
        <begin position="1296"/>
        <end position="1311"/>
    </location>
</feature>
<dbReference type="OrthoDB" id="417078at2759"/>
<dbReference type="PANTHER" id="PTHR45615">
    <property type="entry name" value="MYOSIN HEAVY CHAIN, NON-MUSCLE"/>
    <property type="match status" value="1"/>
</dbReference>
<feature type="compositionally biased region" description="Polar residues" evidence="2">
    <location>
        <begin position="949"/>
        <end position="968"/>
    </location>
</feature>
<dbReference type="GO" id="GO:0016460">
    <property type="term" value="C:myosin II complex"/>
    <property type="evidence" value="ECO:0007669"/>
    <property type="project" value="TreeGrafter"/>
</dbReference>
<feature type="region of interest" description="Disordered" evidence="2">
    <location>
        <begin position="310"/>
        <end position="333"/>
    </location>
</feature>
<feature type="compositionally biased region" description="Basic and acidic residues" evidence="2">
    <location>
        <begin position="1388"/>
        <end position="1410"/>
    </location>
</feature>
<reference evidence="4" key="2">
    <citation type="submission" date="2013-10" db="EMBL/GenBank/DDBJ databases">
        <authorList>
            <person name="Aslett M."/>
        </authorList>
    </citation>
    <scope>NUCLEOTIDE SEQUENCE [LARGE SCALE GENOMIC DNA]</scope>
    <source>
        <strain evidence="4">Houghton</strain>
    </source>
</reference>
<feature type="compositionally biased region" description="Basic and acidic residues" evidence="2">
    <location>
        <begin position="40"/>
        <end position="57"/>
    </location>
</feature>
<dbReference type="InterPro" id="IPR018490">
    <property type="entry name" value="cNMP-bd_dom_sf"/>
</dbReference>
<dbReference type="InterPro" id="IPR000595">
    <property type="entry name" value="cNMP-bd_dom"/>
</dbReference>
<feature type="compositionally biased region" description="Basic residues" evidence="2">
    <location>
        <begin position="210"/>
        <end position="219"/>
    </location>
</feature>
<dbReference type="GO" id="GO:0051015">
    <property type="term" value="F:actin filament binding"/>
    <property type="evidence" value="ECO:0007669"/>
    <property type="project" value="TreeGrafter"/>
</dbReference>
<dbReference type="InterPro" id="IPR014710">
    <property type="entry name" value="RmlC-like_jellyroll"/>
</dbReference>
<dbReference type="PROSITE" id="PS50042">
    <property type="entry name" value="CNMP_BINDING_3"/>
    <property type="match status" value="2"/>
</dbReference>
<feature type="compositionally biased region" description="Low complexity" evidence="2">
    <location>
        <begin position="1177"/>
        <end position="1187"/>
    </location>
</feature>
<feature type="compositionally biased region" description="Low complexity" evidence="2">
    <location>
        <begin position="310"/>
        <end position="320"/>
    </location>
</feature>
<feature type="region of interest" description="Disordered" evidence="2">
    <location>
        <begin position="1"/>
        <end position="77"/>
    </location>
</feature>
<feature type="domain" description="Cyclic nucleotide-binding" evidence="3">
    <location>
        <begin position="1676"/>
        <end position="1757"/>
    </location>
</feature>
<feature type="domain" description="Cyclic nucleotide-binding" evidence="3">
    <location>
        <begin position="1542"/>
        <end position="1675"/>
    </location>
</feature>
<sequence length="1782" mass="194477">MGGQSGEKDEAGRTVSGAERSNSRNFMGWIRQSSVKRFRSREVSRTPRDWRPDKDDVVCTPQATTENGVDASAPGKGDHSLAAMFMSVPSRTKLRDEPHEVARDGVAVRRAYTSQSLGAQHSESIVHTNSMPHASIMLHASAVNIDDPRLENGGRSARSDPGDVSDADMPSGKALHSNGEKTEDKGTQKAKRAGSSSGLGRIGSFFTRSFSKHRSRSNRHLKDEREPPAADVESPETPPIPALSDAVSAPPALSLAALDALPDFSAADWLAKFEQEGNAAASSVMTVCGGALEAVAAHLGELEKSVRLLQQTEQQQPQQQQHEEVEEENATEAAQEVAERLAATRKKMDGADQQIFSQMRYHGEQIVLGELLRMIATVKNIMHGIKYAASSDTAAQHDLQGEEEQLQAWQEPCGALRENKNCLEALYARVRSTRNQVLSNYHEECLRLNQSVQLLMDRIQNTVGEVFAELQEPPSLETLYGRQQITNQHPKCKHPGAELRSKGSSSWVASHQLAFSRLPTFISRLQLYAFNSPSFSKNGYEDKGCANDIKNSSGHPAVQATQLFTPLSLQQCLPRKSCIKTVPPGLAIMASQAEIERYESQLWAGGPSDLPAEGGFGSFRVFEQWLVDAMKWQWRDAFMYSKLHERHESMQEMIKEKQRDIQEAVRLRLKQLWWGRTVEMQAFHATQAAAALMRDLGGVEELHGVTATEGTKGKEEAGRLEGAASETLLLRSGREAETALMRAEDMRASVMRVVGNPAYGHFKRSLEEFKARPSDAAAQINFLKEQVDRAASLTRRFEDAAEGKDGYETLERECSQLEAALALLEEEAKSLEKKLSFRQSQLAAKRQSLTHSLERLSAAFDADNKKLAAIEAQWDSAEKIGQLIHDFLPAAEEITACKHKLAEERIQLEAEKEEARAERQRLEAIRQEVENAKKAKADAGTSPVPGPHVSTTVDPNKPQGLTSSSPRTAAQGEEPRLSTTPSKSFVSRIFGGSSRPSTPRKSKAAAHDEASATTETLQQSATPRRGSADTQTQPHVPKEELLPLKHGNSAPVHLDKPLDALKDSNKSIEATISQQTNAEQSTHDLPGPPVHTLSSPSLLTLEHEDQRTPSSSSLAIVAASAKEEEPHTTESRNAEGVELHEASRQGTGVSKRKKSKDNTTWIGSSRRSGRKKKSMYSKLRSAFSLSHSSKKSREEAEAAQQLIENVNRADEHEATQRQGSSPEAANEHHWLHVGSQSSVLATIPNIFDSEGEDVNDEEGSASPGNASASFSLMVGASSRSEGSNQPAEDAGLQQEAADASAGRSSGASPLSFTGKDNREVSPTLSLAESFRRASPEKAERTKMYAIQATTSPSQPLHQTGVANKFPSDSSAQENSPQFGSAHSSADFWNKDESEEEMKSAESSDANRSKVAEYQGEAAENQPEAGPLVPFPSLSAGPPADFRSGVEGQIVSAKRSFHEESEPAEISSQRRRSDTAVSSSVYSARANRKYGKGHDRTATAFDRLTAGFRSPSASGLVDEDDRIELFLSNNQPDLTAAVMSSSIFALLEPEERQHCVHLMLNSFVQIPKGCMLVQRGEKVDTLYFLVSGELGMTEPHVIEPPVNSAALSPPAPGYHARRRSSYDAEVPQEKFPIQIGPGAFVVPRAFVREEQTNHSIMALRPCTLQKLSFHSFQQVISGCARAVRFVERQGNPDVVDEYGPGDNINALALLHDTPSDVSIIAAAPDGCVVAVLARSELQDSLGDAETILNRRFGNSSEMQGGRTSGLTQLKKQFSSLWNRRGSD</sequence>
<evidence type="ECO:0000313" key="5">
    <source>
        <dbReference type="Proteomes" id="UP000018201"/>
    </source>
</evidence>